<sequence length="169" mass="18329">MSKPNILRVTQIVAVLLTITKLALDIFFVLNNYYSVHTALFGEKLQQDVLPTDIKMGLIIEALIISAPIGIVATVNYTKTDMKQKRGIITVIAAGLMFFTDYLTSVILHRTVFLSLADKYGEKVISTVSSINSARSFTGVLSCMALVMICCCGAVEIYGGALKNSESPA</sequence>
<gene>
    <name evidence="2" type="ORF">SAMN02910280_1740</name>
</gene>
<proteinExistence type="predicted"/>
<accession>A0A1K1N5J8</accession>
<feature type="transmembrane region" description="Helical" evidence="1">
    <location>
        <begin position="137"/>
        <end position="158"/>
    </location>
</feature>
<evidence type="ECO:0000313" key="3">
    <source>
        <dbReference type="Proteomes" id="UP000183461"/>
    </source>
</evidence>
<keyword evidence="1" id="KW-0472">Membrane</keyword>
<name>A0A1K1N5J8_RUMFL</name>
<organism evidence="2 3">
    <name type="scientific">Ruminococcus flavefaciens</name>
    <dbReference type="NCBI Taxonomy" id="1265"/>
    <lineage>
        <taxon>Bacteria</taxon>
        <taxon>Bacillati</taxon>
        <taxon>Bacillota</taxon>
        <taxon>Clostridia</taxon>
        <taxon>Eubacteriales</taxon>
        <taxon>Oscillospiraceae</taxon>
        <taxon>Ruminococcus</taxon>
    </lineage>
</organism>
<feature type="transmembrane region" description="Helical" evidence="1">
    <location>
        <begin position="54"/>
        <end position="75"/>
    </location>
</feature>
<dbReference type="RefSeq" id="WP_072300011.1">
    <property type="nucleotide sequence ID" value="NZ_FPIP01000003.1"/>
</dbReference>
<feature type="transmembrane region" description="Helical" evidence="1">
    <location>
        <begin position="87"/>
        <end position="108"/>
    </location>
</feature>
<evidence type="ECO:0000256" key="1">
    <source>
        <dbReference type="SAM" id="Phobius"/>
    </source>
</evidence>
<reference evidence="3" key="1">
    <citation type="submission" date="2016-11" db="EMBL/GenBank/DDBJ databases">
        <authorList>
            <person name="Varghese N."/>
            <person name="Submissions S."/>
        </authorList>
    </citation>
    <scope>NUCLEOTIDE SEQUENCE [LARGE SCALE GENOMIC DNA]</scope>
    <source>
        <strain evidence="3">YL228</strain>
    </source>
</reference>
<dbReference type="AlphaFoldDB" id="A0A1K1N5J8"/>
<keyword evidence="1" id="KW-0812">Transmembrane</keyword>
<protein>
    <submittedName>
        <fullName evidence="2">Uncharacterized protein</fullName>
    </submittedName>
</protein>
<evidence type="ECO:0000313" key="2">
    <source>
        <dbReference type="EMBL" id="SFW30628.1"/>
    </source>
</evidence>
<keyword evidence="1" id="KW-1133">Transmembrane helix</keyword>
<dbReference type="EMBL" id="FPIP01000003">
    <property type="protein sequence ID" value="SFW30628.1"/>
    <property type="molecule type" value="Genomic_DNA"/>
</dbReference>
<dbReference type="Proteomes" id="UP000183461">
    <property type="component" value="Unassembled WGS sequence"/>
</dbReference>
<feature type="transmembrane region" description="Helical" evidence="1">
    <location>
        <begin position="12"/>
        <end position="34"/>
    </location>
</feature>